<comment type="caution">
    <text evidence="3">The sequence shown here is derived from an EMBL/GenBank/DDBJ whole genome shotgun (WGS) entry which is preliminary data.</text>
</comment>
<evidence type="ECO:0000259" key="2">
    <source>
        <dbReference type="PROSITE" id="PS50943"/>
    </source>
</evidence>
<name>A0ABS6TFZ4_9ENTE</name>
<evidence type="ECO:0000313" key="4">
    <source>
        <dbReference type="Proteomes" id="UP000774130"/>
    </source>
</evidence>
<dbReference type="Pfam" id="PF13443">
    <property type="entry name" value="HTH_26"/>
    <property type="match status" value="1"/>
</dbReference>
<dbReference type="Proteomes" id="UP000774130">
    <property type="component" value="Unassembled WGS sequence"/>
</dbReference>
<organism evidence="3 4">
    <name type="scientific">Enterococcus alishanensis</name>
    <dbReference type="NCBI Taxonomy" id="1303817"/>
    <lineage>
        <taxon>Bacteria</taxon>
        <taxon>Bacillati</taxon>
        <taxon>Bacillota</taxon>
        <taxon>Bacilli</taxon>
        <taxon>Lactobacillales</taxon>
        <taxon>Enterococcaceae</taxon>
        <taxon>Enterococcus</taxon>
    </lineage>
</organism>
<dbReference type="InterPro" id="IPR001387">
    <property type="entry name" value="Cro/C1-type_HTH"/>
</dbReference>
<proteinExistence type="predicted"/>
<feature type="transmembrane region" description="Helical" evidence="1">
    <location>
        <begin position="102"/>
        <end position="121"/>
    </location>
</feature>
<accession>A0ABS6TFZ4</accession>
<evidence type="ECO:0000256" key="1">
    <source>
        <dbReference type="SAM" id="Phobius"/>
    </source>
</evidence>
<keyword evidence="1" id="KW-0472">Membrane</keyword>
<dbReference type="EMBL" id="JAHUZB010000006">
    <property type="protein sequence ID" value="MBV7391812.1"/>
    <property type="molecule type" value="Genomic_DNA"/>
</dbReference>
<gene>
    <name evidence="3" type="ORF">KUA55_14075</name>
</gene>
<keyword evidence="4" id="KW-1185">Reference proteome</keyword>
<protein>
    <submittedName>
        <fullName evidence="3">Helix-turn-helix domain-containing protein</fullName>
    </submittedName>
</protein>
<reference evidence="3 4" key="1">
    <citation type="submission" date="2021-06" db="EMBL/GenBank/DDBJ databases">
        <title>Enterococcus alishanensis sp. nov., a novel lactic acid bacterium isolated from fresh coffee beans.</title>
        <authorList>
            <person name="Chen Y.-S."/>
        </authorList>
    </citation>
    <scope>NUCLEOTIDE SEQUENCE [LARGE SCALE GENOMIC DNA]</scope>
    <source>
        <strain evidence="3 4">ALS3</strain>
    </source>
</reference>
<dbReference type="RefSeq" id="WP_218327022.1">
    <property type="nucleotide sequence ID" value="NZ_JAHUZB010000006.1"/>
</dbReference>
<sequence length="249" mass="28797">MLGDLILKRQAVLHLSTEELASDLHVEVAFVEKWIKNQAIPTKVELEKLCTTLDVSCDELIDQLKLPYTVGHFFSGVSLLFFLLIAGFISASFMQFDFTHLWFIWLVLMLLLSIFGLAALIRNYWVIEAKQIVVHEFSYTPLVVQYQRLTNTEKKIIIPYEEIDTACLSYTKRPRFSAFDIWFSDPIDLVITTKNNQTYSLSILSKPRDFLPQLLVLLSSYGVKLEDPQNLLYLMFSGASLYEEIHKEK</sequence>
<dbReference type="PROSITE" id="PS50943">
    <property type="entry name" value="HTH_CROC1"/>
    <property type="match status" value="1"/>
</dbReference>
<feature type="transmembrane region" description="Helical" evidence="1">
    <location>
        <begin position="73"/>
        <end position="96"/>
    </location>
</feature>
<keyword evidence="1" id="KW-1133">Transmembrane helix</keyword>
<keyword evidence="1" id="KW-0812">Transmembrane</keyword>
<evidence type="ECO:0000313" key="3">
    <source>
        <dbReference type="EMBL" id="MBV7391812.1"/>
    </source>
</evidence>
<dbReference type="CDD" id="cd00093">
    <property type="entry name" value="HTH_XRE"/>
    <property type="match status" value="1"/>
</dbReference>
<feature type="domain" description="HTH cro/C1-type" evidence="2">
    <location>
        <begin position="18"/>
        <end position="60"/>
    </location>
</feature>